<evidence type="ECO:0000313" key="2">
    <source>
        <dbReference type="EMBL" id="GIG51446.1"/>
    </source>
</evidence>
<dbReference type="Proteomes" id="UP000660611">
    <property type="component" value="Unassembled WGS sequence"/>
</dbReference>
<dbReference type="AlphaFoldDB" id="A0A919UGL8"/>
<gene>
    <name evidence="2" type="ORF">Dsi01nite_094870</name>
</gene>
<name>A0A919UGL8_9ACTN</name>
<reference evidence="2" key="1">
    <citation type="submission" date="2021-01" db="EMBL/GenBank/DDBJ databases">
        <title>Whole genome shotgun sequence of Dactylosporangium siamense NBRC 106093.</title>
        <authorList>
            <person name="Komaki H."/>
            <person name="Tamura T."/>
        </authorList>
    </citation>
    <scope>NUCLEOTIDE SEQUENCE</scope>
    <source>
        <strain evidence="2">NBRC 106093</strain>
    </source>
</reference>
<evidence type="ECO:0000313" key="3">
    <source>
        <dbReference type="Proteomes" id="UP000660611"/>
    </source>
</evidence>
<keyword evidence="3" id="KW-1185">Reference proteome</keyword>
<comment type="caution">
    <text evidence="2">The sequence shown here is derived from an EMBL/GenBank/DDBJ whole genome shotgun (WGS) entry which is preliminary data.</text>
</comment>
<dbReference type="EMBL" id="BONQ01000155">
    <property type="protein sequence ID" value="GIG51446.1"/>
    <property type="molecule type" value="Genomic_DNA"/>
</dbReference>
<protein>
    <submittedName>
        <fullName evidence="2">Uncharacterized protein</fullName>
    </submittedName>
</protein>
<accession>A0A919UGL8</accession>
<sequence length="122" mass="12827">MAGMEWILPFVVLLPFVLVVLVAGSGRRAAADHQARRLAVLERKLDLIMDHLGIREPEPDAPAVVIQELLAGRKIQAIKGVPGGDGREPAGGQGRRRGPATAARPALTGAHGPRLASRASPP</sequence>
<evidence type="ECO:0000256" key="1">
    <source>
        <dbReference type="SAM" id="MobiDB-lite"/>
    </source>
</evidence>
<feature type="compositionally biased region" description="Gly residues" evidence="1">
    <location>
        <begin position="81"/>
        <end position="93"/>
    </location>
</feature>
<feature type="region of interest" description="Disordered" evidence="1">
    <location>
        <begin position="79"/>
        <end position="122"/>
    </location>
</feature>
<organism evidence="2 3">
    <name type="scientific">Dactylosporangium siamense</name>
    <dbReference type="NCBI Taxonomy" id="685454"/>
    <lineage>
        <taxon>Bacteria</taxon>
        <taxon>Bacillati</taxon>
        <taxon>Actinomycetota</taxon>
        <taxon>Actinomycetes</taxon>
        <taxon>Micromonosporales</taxon>
        <taxon>Micromonosporaceae</taxon>
        <taxon>Dactylosporangium</taxon>
    </lineage>
</organism>
<proteinExistence type="predicted"/>